<dbReference type="PRINTS" id="PR00455">
    <property type="entry name" value="HTHTETR"/>
</dbReference>
<keyword evidence="1" id="KW-0805">Transcription regulation</keyword>
<dbReference type="PANTHER" id="PTHR30055">
    <property type="entry name" value="HTH-TYPE TRANSCRIPTIONAL REGULATOR RUTR"/>
    <property type="match status" value="1"/>
</dbReference>
<protein>
    <submittedName>
        <fullName evidence="6">TetR/AcrR family transcriptional regulator</fullName>
    </submittedName>
</protein>
<keyword evidence="7" id="KW-1185">Reference proteome</keyword>
<keyword evidence="3" id="KW-0804">Transcription</keyword>
<dbReference type="RefSeq" id="WP_328939791.1">
    <property type="nucleotide sequence ID" value="NZ_CP108133.1"/>
</dbReference>
<sequence>MTRKTRTDAEDNRRRILSVARASFASEGLDLPMREIARRVGLGIATVHRHFPSRADLVTAALTEHVAACRADMRAALDDPDPWRALSGVVRRFAEHRLRDRGLNEALFGSHPAAAAFAADRREQARALRRLVDRARAAGVVRDDIGVDDVRVCLAAIASYRLTPRPAAGLHRLVDLLLTGLTGLTADHQLPADQRLPAGTVRTPPVRP</sequence>
<dbReference type="PROSITE" id="PS50977">
    <property type="entry name" value="HTH_TETR_2"/>
    <property type="match status" value="1"/>
</dbReference>
<dbReference type="InterPro" id="IPR049445">
    <property type="entry name" value="TetR_SbtR-like_C"/>
</dbReference>
<dbReference type="InterPro" id="IPR001647">
    <property type="entry name" value="HTH_TetR"/>
</dbReference>
<evidence type="ECO:0000256" key="2">
    <source>
        <dbReference type="ARBA" id="ARBA00023125"/>
    </source>
</evidence>
<dbReference type="Proteomes" id="UP001432166">
    <property type="component" value="Chromosome"/>
</dbReference>
<evidence type="ECO:0000259" key="5">
    <source>
        <dbReference type="PROSITE" id="PS50977"/>
    </source>
</evidence>
<dbReference type="InterPro" id="IPR009057">
    <property type="entry name" value="Homeodomain-like_sf"/>
</dbReference>
<dbReference type="SUPFAM" id="SSF48498">
    <property type="entry name" value="Tetracyclin repressor-like, C-terminal domain"/>
    <property type="match status" value="1"/>
</dbReference>
<evidence type="ECO:0000256" key="1">
    <source>
        <dbReference type="ARBA" id="ARBA00023015"/>
    </source>
</evidence>
<proteinExistence type="predicted"/>
<reference evidence="6" key="1">
    <citation type="submission" date="2022-10" db="EMBL/GenBank/DDBJ databases">
        <title>The complete genomes of actinobacterial strains from the NBC collection.</title>
        <authorList>
            <person name="Joergensen T.S."/>
            <person name="Alvarez Arevalo M."/>
            <person name="Sterndorff E.B."/>
            <person name="Faurdal D."/>
            <person name="Vuksanovic O."/>
            <person name="Mourched A.-S."/>
            <person name="Charusanti P."/>
            <person name="Shaw S."/>
            <person name="Blin K."/>
            <person name="Weber T."/>
        </authorList>
    </citation>
    <scope>NUCLEOTIDE SEQUENCE</scope>
    <source>
        <strain evidence="6">NBC_00189</strain>
    </source>
</reference>
<feature type="DNA-binding region" description="H-T-H motif" evidence="4">
    <location>
        <begin position="32"/>
        <end position="51"/>
    </location>
</feature>
<dbReference type="InterPro" id="IPR036271">
    <property type="entry name" value="Tet_transcr_reg_TetR-rel_C_sf"/>
</dbReference>
<dbReference type="Gene3D" id="1.10.357.10">
    <property type="entry name" value="Tetracycline Repressor, domain 2"/>
    <property type="match status" value="1"/>
</dbReference>
<gene>
    <name evidence="6" type="ORF">OG288_42750</name>
</gene>
<keyword evidence="2 4" id="KW-0238">DNA-binding</keyword>
<name>A0ABZ1JWK1_9ACTN</name>
<accession>A0ABZ1JWK1</accession>
<dbReference type="EMBL" id="CP108133">
    <property type="protein sequence ID" value="WTP54459.1"/>
    <property type="molecule type" value="Genomic_DNA"/>
</dbReference>
<dbReference type="SUPFAM" id="SSF46689">
    <property type="entry name" value="Homeodomain-like"/>
    <property type="match status" value="1"/>
</dbReference>
<organism evidence="6 7">
    <name type="scientific">Streptomyces tauricus</name>
    <dbReference type="NCBI Taxonomy" id="68274"/>
    <lineage>
        <taxon>Bacteria</taxon>
        <taxon>Bacillati</taxon>
        <taxon>Actinomycetota</taxon>
        <taxon>Actinomycetes</taxon>
        <taxon>Kitasatosporales</taxon>
        <taxon>Streptomycetaceae</taxon>
        <taxon>Streptomyces</taxon>
        <taxon>Streptomyces aurantiacus group</taxon>
    </lineage>
</organism>
<feature type="domain" description="HTH tetR-type" evidence="5">
    <location>
        <begin position="10"/>
        <end position="69"/>
    </location>
</feature>
<dbReference type="Pfam" id="PF00440">
    <property type="entry name" value="TetR_N"/>
    <property type="match status" value="1"/>
</dbReference>
<evidence type="ECO:0000313" key="7">
    <source>
        <dbReference type="Proteomes" id="UP001432166"/>
    </source>
</evidence>
<evidence type="ECO:0000256" key="3">
    <source>
        <dbReference type="ARBA" id="ARBA00023163"/>
    </source>
</evidence>
<dbReference type="Pfam" id="PF21597">
    <property type="entry name" value="TetR_C_43"/>
    <property type="match status" value="1"/>
</dbReference>
<evidence type="ECO:0000313" key="6">
    <source>
        <dbReference type="EMBL" id="WTP54459.1"/>
    </source>
</evidence>
<dbReference type="InterPro" id="IPR050109">
    <property type="entry name" value="HTH-type_TetR-like_transc_reg"/>
</dbReference>
<evidence type="ECO:0000256" key="4">
    <source>
        <dbReference type="PROSITE-ProRule" id="PRU00335"/>
    </source>
</evidence>
<dbReference type="PANTHER" id="PTHR30055:SF234">
    <property type="entry name" value="HTH-TYPE TRANSCRIPTIONAL REGULATOR BETI"/>
    <property type="match status" value="1"/>
</dbReference>